<dbReference type="CDD" id="cd00397">
    <property type="entry name" value="DNA_BRE_C"/>
    <property type="match status" value="1"/>
</dbReference>
<dbReference type="SUPFAM" id="SSF56349">
    <property type="entry name" value="DNA breaking-rejoining enzymes"/>
    <property type="match status" value="1"/>
</dbReference>
<dbReference type="InterPro" id="IPR011010">
    <property type="entry name" value="DNA_brk_join_enz"/>
</dbReference>
<sequence length="302" mass="35164">MNEKTKQDYLKLAQYFLQHRLIDNQIPLTPKNIRQALTACAKEYRPAYWLRLRCALVTQQRETGFSKQAELIKAVRNPITLADASEQTKALKKPKQKRIKTVTKDQHQLIYRTVKQNNDKALLAMIEIARILGCRPIEMLSLQLGRNNEVFIDGAKKTENGLRGLNRTVILTDHQYDIIERCHSVLHEELHTRRLNKSQFIKRLQRRLDTVTKKIWLRRKHRITLYSYRHLMGSDLKASGKSRVEIATIMGHQSVDSIDVYGNKSTSTRRPTLRGSQDSMERVRKTVLKSSDHLKTNQVENT</sequence>
<gene>
    <name evidence="4" type="ORF">LCGC14_0950770</name>
</gene>
<evidence type="ECO:0000259" key="3">
    <source>
        <dbReference type="Pfam" id="PF00589"/>
    </source>
</evidence>
<dbReference type="AlphaFoldDB" id="A0A0F9NHD1"/>
<proteinExistence type="predicted"/>
<dbReference type="Gene3D" id="1.10.443.10">
    <property type="entry name" value="Intergrase catalytic core"/>
    <property type="match status" value="1"/>
</dbReference>
<reference evidence="4" key="1">
    <citation type="journal article" date="2015" name="Nature">
        <title>Complex archaea that bridge the gap between prokaryotes and eukaryotes.</title>
        <authorList>
            <person name="Spang A."/>
            <person name="Saw J.H."/>
            <person name="Jorgensen S.L."/>
            <person name="Zaremba-Niedzwiedzka K."/>
            <person name="Martijn J."/>
            <person name="Lind A.E."/>
            <person name="van Eijk R."/>
            <person name="Schleper C."/>
            <person name="Guy L."/>
            <person name="Ettema T.J."/>
        </authorList>
    </citation>
    <scope>NUCLEOTIDE SEQUENCE</scope>
</reference>
<keyword evidence="1" id="KW-0233">DNA recombination</keyword>
<feature type="region of interest" description="Disordered" evidence="2">
    <location>
        <begin position="260"/>
        <end position="282"/>
    </location>
</feature>
<evidence type="ECO:0000256" key="1">
    <source>
        <dbReference type="ARBA" id="ARBA00023172"/>
    </source>
</evidence>
<protein>
    <recommendedName>
        <fullName evidence="3">Tyr recombinase domain-containing protein</fullName>
    </recommendedName>
</protein>
<organism evidence="4">
    <name type="scientific">marine sediment metagenome</name>
    <dbReference type="NCBI Taxonomy" id="412755"/>
    <lineage>
        <taxon>unclassified sequences</taxon>
        <taxon>metagenomes</taxon>
        <taxon>ecological metagenomes</taxon>
    </lineage>
</organism>
<feature type="compositionally biased region" description="Polar residues" evidence="2">
    <location>
        <begin position="263"/>
        <end position="278"/>
    </location>
</feature>
<comment type="caution">
    <text evidence="4">The sequence shown here is derived from an EMBL/GenBank/DDBJ whole genome shotgun (WGS) entry which is preliminary data.</text>
</comment>
<evidence type="ECO:0000313" key="4">
    <source>
        <dbReference type="EMBL" id="KKN18930.1"/>
    </source>
</evidence>
<dbReference type="GO" id="GO:0015074">
    <property type="term" value="P:DNA integration"/>
    <property type="evidence" value="ECO:0007669"/>
    <property type="project" value="InterPro"/>
</dbReference>
<name>A0A0F9NHD1_9ZZZZ</name>
<dbReference type="GO" id="GO:0003677">
    <property type="term" value="F:DNA binding"/>
    <property type="evidence" value="ECO:0007669"/>
    <property type="project" value="InterPro"/>
</dbReference>
<dbReference type="EMBL" id="LAZR01003381">
    <property type="protein sequence ID" value="KKN18930.1"/>
    <property type="molecule type" value="Genomic_DNA"/>
</dbReference>
<evidence type="ECO:0000256" key="2">
    <source>
        <dbReference type="SAM" id="MobiDB-lite"/>
    </source>
</evidence>
<feature type="domain" description="Tyr recombinase" evidence="3">
    <location>
        <begin position="101"/>
        <end position="265"/>
    </location>
</feature>
<dbReference type="InterPro" id="IPR002104">
    <property type="entry name" value="Integrase_catalytic"/>
</dbReference>
<dbReference type="Pfam" id="PF00589">
    <property type="entry name" value="Phage_integrase"/>
    <property type="match status" value="1"/>
</dbReference>
<dbReference type="GO" id="GO:0006310">
    <property type="term" value="P:DNA recombination"/>
    <property type="evidence" value="ECO:0007669"/>
    <property type="project" value="UniProtKB-KW"/>
</dbReference>
<dbReference type="InterPro" id="IPR013762">
    <property type="entry name" value="Integrase-like_cat_sf"/>
</dbReference>
<accession>A0A0F9NHD1</accession>